<dbReference type="SUPFAM" id="SSF51197">
    <property type="entry name" value="Clavaminate synthase-like"/>
    <property type="match status" value="1"/>
</dbReference>
<dbReference type="Proteomes" id="UP001630127">
    <property type="component" value="Unassembled WGS sequence"/>
</dbReference>
<keyword evidence="8" id="KW-1185">Reference proteome</keyword>
<dbReference type="PANTHER" id="PTHR10209:SF884">
    <property type="entry name" value="1-AMINOCYCLOPROPANE-1-CARBOXYLATE OXIDASE HOMOLOG 1-LIKE"/>
    <property type="match status" value="1"/>
</dbReference>
<name>A0ABD2YJV5_9GENT</name>
<dbReference type="Pfam" id="PF14226">
    <property type="entry name" value="DIOX_N"/>
    <property type="match status" value="1"/>
</dbReference>
<evidence type="ECO:0000256" key="5">
    <source>
        <dbReference type="RuleBase" id="RU003682"/>
    </source>
</evidence>
<feature type="domain" description="Fe2OG dioxygenase" evidence="6">
    <location>
        <begin position="220"/>
        <end position="293"/>
    </location>
</feature>
<evidence type="ECO:0000256" key="2">
    <source>
        <dbReference type="ARBA" id="ARBA00022723"/>
    </source>
</evidence>
<evidence type="ECO:0000256" key="1">
    <source>
        <dbReference type="ARBA" id="ARBA00008056"/>
    </source>
</evidence>
<sequence>MVVTTNGEIQASSMLDYDQEKEFQEHFDNKAGVKGLVDSGVKKIPRIFHHNFKRLEDKPGMFKSQLSVPIIDVSGINQLDATKHLAIVDKLRDASKKWGFFQVVNHGIPISVMDNMITAIRRFHEQDIEKKKKHITLDTRRVFKYNGLPFDRSRLRTPVWNDCVSSSVDPLAPNFGQVPEGFRTPILDYTSHVKTLAVTLFELLSEALGLKTNHLKDVGCADGLFFVGHYYPPCPEPELTLGGTNHTDIAFLNILVQDEIGALQVLHQNEWVDVPPLPGGLVVNFGDMMQASH</sequence>
<keyword evidence="2 5" id="KW-0479">Metal-binding</keyword>
<dbReference type="GO" id="GO:0009805">
    <property type="term" value="P:coumarin biosynthetic process"/>
    <property type="evidence" value="ECO:0007669"/>
    <property type="project" value="UniProtKB-ARBA"/>
</dbReference>
<keyword evidence="4 5" id="KW-0408">Iron</keyword>
<evidence type="ECO:0000256" key="3">
    <source>
        <dbReference type="ARBA" id="ARBA00023002"/>
    </source>
</evidence>
<accession>A0ABD2YJV5</accession>
<reference evidence="7 8" key="1">
    <citation type="submission" date="2024-11" db="EMBL/GenBank/DDBJ databases">
        <title>A near-complete genome assembly of Cinchona calisaya.</title>
        <authorList>
            <person name="Lian D.C."/>
            <person name="Zhao X.W."/>
            <person name="Wei L."/>
        </authorList>
    </citation>
    <scope>NUCLEOTIDE SEQUENCE [LARGE SCALE GENOMIC DNA]</scope>
    <source>
        <tissue evidence="7">Nenye</tissue>
    </source>
</reference>
<evidence type="ECO:0000259" key="6">
    <source>
        <dbReference type="PROSITE" id="PS51471"/>
    </source>
</evidence>
<dbReference type="PANTHER" id="PTHR10209">
    <property type="entry name" value="OXIDOREDUCTASE, 2OG-FE II OXYGENASE FAMILY PROTEIN"/>
    <property type="match status" value="1"/>
</dbReference>
<dbReference type="Pfam" id="PF03171">
    <property type="entry name" value="2OG-FeII_Oxy"/>
    <property type="match status" value="1"/>
</dbReference>
<dbReference type="InterPro" id="IPR044861">
    <property type="entry name" value="IPNS-like_FE2OG_OXY"/>
</dbReference>
<dbReference type="InterPro" id="IPR026992">
    <property type="entry name" value="DIOX_N"/>
</dbReference>
<dbReference type="Gene3D" id="2.60.120.330">
    <property type="entry name" value="B-lactam Antibiotic, Isopenicillin N Synthase, Chain"/>
    <property type="match status" value="1"/>
</dbReference>
<evidence type="ECO:0000313" key="7">
    <source>
        <dbReference type="EMBL" id="KAL3507672.1"/>
    </source>
</evidence>
<gene>
    <name evidence="7" type="ORF">ACH5RR_033054</name>
</gene>
<dbReference type="InterPro" id="IPR027443">
    <property type="entry name" value="IPNS-like_sf"/>
</dbReference>
<comment type="similarity">
    <text evidence="1 5">Belongs to the iron/ascorbate-dependent oxidoreductase family.</text>
</comment>
<protein>
    <recommendedName>
        <fullName evidence="6">Fe2OG dioxygenase domain-containing protein</fullName>
    </recommendedName>
</protein>
<evidence type="ECO:0000256" key="4">
    <source>
        <dbReference type="ARBA" id="ARBA00023004"/>
    </source>
</evidence>
<comment type="caution">
    <text evidence="7">The sequence shown here is derived from an EMBL/GenBank/DDBJ whole genome shotgun (WGS) entry which is preliminary data.</text>
</comment>
<dbReference type="GO" id="GO:0002238">
    <property type="term" value="P:response to molecule of fungal origin"/>
    <property type="evidence" value="ECO:0007669"/>
    <property type="project" value="UniProtKB-ARBA"/>
</dbReference>
<keyword evidence="3 5" id="KW-0560">Oxidoreductase</keyword>
<evidence type="ECO:0000313" key="8">
    <source>
        <dbReference type="Proteomes" id="UP001630127"/>
    </source>
</evidence>
<dbReference type="EMBL" id="JBJUIK010000013">
    <property type="protein sequence ID" value="KAL3507672.1"/>
    <property type="molecule type" value="Genomic_DNA"/>
</dbReference>
<organism evidence="7 8">
    <name type="scientific">Cinchona calisaya</name>
    <dbReference type="NCBI Taxonomy" id="153742"/>
    <lineage>
        <taxon>Eukaryota</taxon>
        <taxon>Viridiplantae</taxon>
        <taxon>Streptophyta</taxon>
        <taxon>Embryophyta</taxon>
        <taxon>Tracheophyta</taxon>
        <taxon>Spermatophyta</taxon>
        <taxon>Magnoliopsida</taxon>
        <taxon>eudicotyledons</taxon>
        <taxon>Gunneridae</taxon>
        <taxon>Pentapetalae</taxon>
        <taxon>asterids</taxon>
        <taxon>lamiids</taxon>
        <taxon>Gentianales</taxon>
        <taxon>Rubiaceae</taxon>
        <taxon>Cinchonoideae</taxon>
        <taxon>Cinchoneae</taxon>
        <taxon>Cinchona</taxon>
    </lineage>
</organism>
<dbReference type="GO" id="GO:0016706">
    <property type="term" value="F:2-oxoglutarate-dependent dioxygenase activity"/>
    <property type="evidence" value="ECO:0007669"/>
    <property type="project" value="UniProtKB-ARBA"/>
</dbReference>
<dbReference type="AlphaFoldDB" id="A0ABD2YJV5"/>
<proteinExistence type="inferred from homology"/>
<dbReference type="GO" id="GO:0046872">
    <property type="term" value="F:metal ion binding"/>
    <property type="evidence" value="ECO:0007669"/>
    <property type="project" value="UniProtKB-KW"/>
</dbReference>
<dbReference type="InterPro" id="IPR005123">
    <property type="entry name" value="Oxoglu/Fe-dep_dioxygenase_dom"/>
</dbReference>
<dbReference type="PROSITE" id="PS51471">
    <property type="entry name" value="FE2OG_OXY"/>
    <property type="match status" value="1"/>
</dbReference>